<keyword evidence="2" id="KW-1185">Reference proteome</keyword>
<organism evidence="1 2">
    <name type="scientific">Naganishia friedmannii</name>
    <dbReference type="NCBI Taxonomy" id="89922"/>
    <lineage>
        <taxon>Eukaryota</taxon>
        <taxon>Fungi</taxon>
        <taxon>Dikarya</taxon>
        <taxon>Basidiomycota</taxon>
        <taxon>Agaricomycotina</taxon>
        <taxon>Tremellomycetes</taxon>
        <taxon>Filobasidiales</taxon>
        <taxon>Filobasidiaceae</taxon>
        <taxon>Naganishia</taxon>
    </lineage>
</organism>
<evidence type="ECO:0000313" key="1">
    <source>
        <dbReference type="EMBL" id="KAJ9102577.1"/>
    </source>
</evidence>
<evidence type="ECO:0000313" key="2">
    <source>
        <dbReference type="Proteomes" id="UP001227268"/>
    </source>
</evidence>
<reference evidence="1" key="1">
    <citation type="submission" date="2023-04" db="EMBL/GenBank/DDBJ databases">
        <title>Draft Genome sequencing of Naganishia species isolated from polar environments using Oxford Nanopore Technology.</title>
        <authorList>
            <person name="Leo P."/>
            <person name="Venkateswaran K."/>
        </authorList>
    </citation>
    <scope>NUCLEOTIDE SEQUENCE</scope>
    <source>
        <strain evidence="1">MNA-CCFEE 5423</strain>
    </source>
</reference>
<dbReference type="EMBL" id="JASBWT010000008">
    <property type="protein sequence ID" value="KAJ9102577.1"/>
    <property type="molecule type" value="Genomic_DNA"/>
</dbReference>
<proteinExistence type="predicted"/>
<sequence length="274" mass="28684">MQLSLCVGRSDLVFNMQRSLPSSSSNKRKRQDAFIDASPFDAATPRRVAVNSAATRDATALDLDPQRHKVTPSSVTAGSRGKNEGSKPKGIMAFSPMTRGLAGMGKALPETPSQGFRISSPGLPVPTGFTLLRPPALPSPAHTESASSARGGLEKAGGSKKGSLLARNAMTPLSSLTAQARANGSPSPAAGLSKNKNFHPLAQPDLFASRRPSGNEGMLLERSEGGLPIMPHTTVLSIAQAQQVRSTTIEPEHLISMNSSSRHEMTRSKGKAAG</sequence>
<accession>A0ACC2VTB5</accession>
<comment type="caution">
    <text evidence="1">The sequence shown here is derived from an EMBL/GenBank/DDBJ whole genome shotgun (WGS) entry which is preliminary data.</text>
</comment>
<dbReference type="Proteomes" id="UP001227268">
    <property type="component" value="Unassembled WGS sequence"/>
</dbReference>
<gene>
    <name evidence="1" type="ORF">QFC21_002978</name>
</gene>
<name>A0ACC2VTB5_9TREE</name>
<protein>
    <submittedName>
        <fullName evidence="1">Uncharacterized protein</fullName>
    </submittedName>
</protein>